<feature type="transmembrane region" description="Helical" evidence="2">
    <location>
        <begin position="266"/>
        <end position="288"/>
    </location>
</feature>
<gene>
    <name evidence="3" type="ORF">CCMP2556_LOCUS5690</name>
    <name evidence="4" type="ORF">CCMP2556_LOCUS5702</name>
</gene>
<dbReference type="EMBL" id="CAXAMN010002425">
    <property type="protein sequence ID" value="CAK8999536.1"/>
    <property type="molecule type" value="Genomic_DNA"/>
</dbReference>
<evidence type="ECO:0008006" key="6">
    <source>
        <dbReference type="Google" id="ProtNLM"/>
    </source>
</evidence>
<organism evidence="3 5">
    <name type="scientific">Durusdinium trenchii</name>
    <dbReference type="NCBI Taxonomy" id="1381693"/>
    <lineage>
        <taxon>Eukaryota</taxon>
        <taxon>Sar</taxon>
        <taxon>Alveolata</taxon>
        <taxon>Dinophyceae</taxon>
        <taxon>Suessiales</taxon>
        <taxon>Symbiodiniaceae</taxon>
        <taxon>Durusdinium</taxon>
    </lineage>
</organism>
<accession>A0ABP0IAD9</accession>
<dbReference type="EMBL" id="CAXAMN010002436">
    <property type="protein sequence ID" value="CAK8999567.1"/>
    <property type="molecule type" value="Genomic_DNA"/>
</dbReference>
<evidence type="ECO:0000256" key="1">
    <source>
        <dbReference type="SAM" id="MobiDB-lite"/>
    </source>
</evidence>
<evidence type="ECO:0000313" key="5">
    <source>
        <dbReference type="Proteomes" id="UP001642484"/>
    </source>
</evidence>
<protein>
    <recommendedName>
        <fullName evidence="6">Protein S-acyltransferase</fullName>
    </recommendedName>
</protein>
<sequence length="303" mass="33371">MMHVTWLPWSGQLASLPHAAPESLAVAAAESLAVATEVLGPRASLNLGSTRDDAGRSAVNQREKDAKEAAARPTFDDGSAAPCPESAQHERPVKQHGARYASRSWLVQSRSSASSVRLFGDVNWLLRRHILRADEHLLLQQMAPSLLVTFKTFGGWKTAFRLETSLTKSVMPKDSRLFCGLFTKWQPKRCLGLADGWPLQEAAADWCAPAITAFYQHPCIAFNRAYIMGMVVLIVYAINVILLSTCAYLLYYYLDSKSHKPIYRTWAVILHGLGTFLMLCAVAGYTAFAMTSLDHIGPFSPGL</sequence>
<keyword evidence="2" id="KW-1133">Transmembrane helix</keyword>
<evidence type="ECO:0000313" key="4">
    <source>
        <dbReference type="EMBL" id="CAK8999567.1"/>
    </source>
</evidence>
<evidence type="ECO:0000256" key="2">
    <source>
        <dbReference type="SAM" id="Phobius"/>
    </source>
</evidence>
<keyword evidence="2" id="KW-0472">Membrane</keyword>
<dbReference type="Proteomes" id="UP001642484">
    <property type="component" value="Unassembled WGS sequence"/>
</dbReference>
<feature type="compositionally biased region" description="Basic and acidic residues" evidence="1">
    <location>
        <begin position="50"/>
        <end position="70"/>
    </location>
</feature>
<name>A0ABP0IAD9_9DINO</name>
<comment type="caution">
    <text evidence="3">The sequence shown here is derived from an EMBL/GenBank/DDBJ whole genome shotgun (WGS) entry which is preliminary data.</text>
</comment>
<evidence type="ECO:0000313" key="3">
    <source>
        <dbReference type="EMBL" id="CAK8999536.1"/>
    </source>
</evidence>
<reference evidence="3 5" key="1">
    <citation type="submission" date="2024-02" db="EMBL/GenBank/DDBJ databases">
        <authorList>
            <person name="Chen Y."/>
            <person name="Shah S."/>
            <person name="Dougan E. K."/>
            <person name="Thang M."/>
            <person name="Chan C."/>
        </authorList>
    </citation>
    <scope>NUCLEOTIDE SEQUENCE [LARGE SCALE GENOMIC DNA]</scope>
</reference>
<keyword evidence="5" id="KW-1185">Reference proteome</keyword>
<feature type="region of interest" description="Disordered" evidence="1">
    <location>
        <begin position="44"/>
        <end position="94"/>
    </location>
</feature>
<keyword evidence="2" id="KW-0812">Transmembrane</keyword>
<feature type="transmembrane region" description="Helical" evidence="2">
    <location>
        <begin position="226"/>
        <end position="254"/>
    </location>
</feature>
<proteinExistence type="predicted"/>